<dbReference type="InterPro" id="IPR003807">
    <property type="entry name" value="DUF202"/>
</dbReference>
<name>A0A849HDX9_9MICO</name>
<feature type="transmembrane region" description="Helical" evidence="5">
    <location>
        <begin position="21"/>
        <end position="38"/>
    </location>
</feature>
<keyword evidence="4 5" id="KW-0472">Membrane</keyword>
<evidence type="ECO:0000256" key="5">
    <source>
        <dbReference type="SAM" id="Phobius"/>
    </source>
</evidence>
<feature type="transmembrane region" description="Helical" evidence="5">
    <location>
        <begin position="44"/>
        <end position="63"/>
    </location>
</feature>
<gene>
    <name evidence="7" type="ORF">HJG52_02205</name>
</gene>
<comment type="subcellular location">
    <subcellularLocation>
        <location evidence="1">Endomembrane system</location>
        <topology evidence="1">Multi-pass membrane protein</topology>
    </subcellularLocation>
</comment>
<dbReference type="Proteomes" id="UP000588586">
    <property type="component" value="Unassembled WGS sequence"/>
</dbReference>
<reference evidence="7 8" key="1">
    <citation type="submission" date="2020-04" db="EMBL/GenBank/DDBJ databases">
        <title>Knoellia sp. isolate from air conditioner.</title>
        <authorList>
            <person name="Chea S."/>
            <person name="Kim D.-U."/>
        </authorList>
    </citation>
    <scope>NUCLEOTIDE SEQUENCE [LARGE SCALE GENOMIC DNA]</scope>
    <source>
        <strain evidence="7 8">DB2414S</strain>
    </source>
</reference>
<sequence length="107" mass="11118">MSTFPDRAGLQPERTALAWQRTALTSLVIQVGGVVLALRLGQSVVAILGAIIAGVTSVTVAGVRQRFVELRDDERGYSPHRHMVDVAVATGGAALVGGILAVTVASR</sequence>
<dbReference type="AlphaFoldDB" id="A0A849HDX9"/>
<keyword evidence="8" id="KW-1185">Reference proteome</keyword>
<dbReference type="GO" id="GO:0012505">
    <property type="term" value="C:endomembrane system"/>
    <property type="evidence" value="ECO:0007669"/>
    <property type="project" value="UniProtKB-SubCell"/>
</dbReference>
<comment type="caution">
    <text evidence="7">The sequence shown here is derived from an EMBL/GenBank/DDBJ whole genome shotgun (WGS) entry which is preliminary data.</text>
</comment>
<evidence type="ECO:0000313" key="8">
    <source>
        <dbReference type="Proteomes" id="UP000588586"/>
    </source>
</evidence>
<keyword evidence="2 5" id="KW-0812">Transmembrane</keyword>
<evidence type="ECO:0000256" key="2">
    <source>
        <dbReference type="ARBA" id="ARBA00022692"/>
    </source>
</evidence>
<evidence type="ECO:0000256" key="4">
    <source>
        <dbReference type="ARBA" id="ARBA00023136"/>
    </source>
</evidence>
<dbReference type="EMBL" id="JABEPQ010000001">
    <property type="protein sequence ID" value="NNM44814.1"/>
    <property type="molecule type" value="Genomic_DNA"/>
</dbReference>
<feature type="transmembrane region" description="Helical" evidence="5">
    <location>
        <begin position="84"/>
        <end position="105"/>
    </location>
</feature>
<accession>A0A849HDX9</accession>
<protein>
    <submittedName>
        <fullName evidence="7">DUF202 domain-containing protein</fullName>
    </submittedName>
</protein>
<keyword evidence="3 5" id="KW-1133">Transmembrane helix</keyword>
<proteinExistence type="predicted"/>
<evidence type="ECO:0000313" key="7">
    <source>
        <dbReference type="EMBL" id="NNM44814.1"/>
    </source>
</evidence>
<evidence type="ECO:0000259" key="6">
    <source>
        <dbReference type="Pfam" id="PF02656"/>
    </source>
</evidence>
<dbReference type="RefSeq" id="WP_171241926.1">
    <property type="nucleotide sequence ID" value="NZ_JABEPQ010000001.1"/>
</dbReference>
<organism evidence="7 8">
    <name type="scientific">Knoellia koreensis</name>
    <dbReference type="NCBI Taxonomy" id="2730921"/>
    <lineage>
        <taxon>Bacteria</taxon>
        <taxon>Bacillati</taxon>
        <taxon>Actinomycetota</taxon>
        <taxon>Actinomycetes</taxon>
        <taxon>Micrococcales</taxon>
        <taxon>Intrasporangiaceae</taxon>
        <taxon>Knoellia</taxon>
    </lineage>
</organism>
<feature type="domain" description="DUF202" evidence="6">
    <location>
        <begin position="7"/>
        <end position="68"/>
    </location>
</feature>
<evidence type="ECO:0000256" key="1">
    <source>
        <dbReference type="ARBA" id="ARBA00004127"/>
    </source>
</evidence>
<evidence type="ECO:0000256" key="3">
    <source>
        <dbReference type="ARBA" id="ARBA00022989"/>
    </source>
</evidence>
<dbReference type="Pfam" id="PF02656">
    <property type="entry name" value="DUF202"/>
    <property type="match status" value="1"/>
</dbReference>